<feature type="domain" description="IPT/TIG" evidence="4">
    <location>
        <begin position="3790"/>
        <end position="3887"/>
    </location>
</feature>
<feature type="domain" description="IPT/TIG" evidence="4">
    <location>
        <begin position="3199"/>
        <end position="3289"/>
    </location>
</feature>
<feature type="transmembrane region" description="Helical" evidence="3">
    <location>
        <begin position="4579"/>
        <end position="4597"/>
    </location>
</feature>
<dbReference type="SUPFAM" id="SSF81296">
    <property type="entry name" value="E set domains"/>
    <property type="match status" value="21"/>
</dbReference>
<feature type="domain" description="IPT/TIG" evidence="4">
    <location>
        <begin position="2129"/>
        <end position="2215"/>
    </location>
</feature>
<feature type="domain" description="IPT/TIG" evidence="4">
    <location>
        <begin position="2572"/>
        <end position="2659"/>
    </location>
</feature>
<dbReference type="Gene3D" id="2.10.50.10">
    <property type="entry name" value="Tumor Necrosis Factor Receptor, subunit A, domain 2"/>
    <property type="match status" value="1"/>
</dbReference>
<dbReference type="CDD" id="cd00102">
    <property type="entry name" value="IPT"/>
    <property type="match status" value="11"/>
</dbReference>
<keyword evidence="3" id="KW-1133">Transmembrane helix</keyword>
<dbReference type="OrthoDB" id="439917at2759"/>
<feature type="transmembrane region" description="Helical" evidence="3">
    <location>
        <begin position="4776"/>
        <end position="4796"/>
    </location>
</feature>
<feature type="domain" description="IPT/TIG" evidence="4">
    <location>
        <begin position="79"/>
        <end position="164"/>
    </location>
</feature>
<dbReference type="CDD" id="cd00603">
    <property type="entry name" value="IPT_PCSR"/>
    <property type="match status" value="2"/>
</dbReference>
<dbReference type="STRING" id="1202772.A0A1V9Z8Z6"/>
<keyword evidence="6" id="KW-1185">Reference proteome</keyword>
<feature type="compositionally biased region" description="Basic and acidic residues" evidence="2">
    <location>
        <begin position="5251"/>
        <end position="5263"/>
    </location>
</feature>
<keyword evidence="3" id="KW-0472">Membrane</keyword>
<feature type="domain" description="IPT/TIG" evidence="4">
    <location>
        <begin position="2303"/>
        <end position="2388"/>
    </location>
</feature>
<feature type="domain" description="IPT/TIG" evidence="4">
    <location>
        <begin position="3026"/>
        <end position="3107"/>
    </location>
</feature>
<feature type="domain" description="IPT/TIG" evidence="4">
    <location>
        <begin position="1770"/>
        <end position="1860"/>
    </location>
</feature>
<dbReference type="PANTHER" id="PTHR46769:SF2">
    <property type="entry name" value="FIBROCYSTIN-L ISOFORM 2 PRECURSOR-RELATED"/>
    <property type="match status" value="1"/>
</dbReference>
<dbReference type="InterPro" id="IPR009030">
    <property type="entry name" value="Growth_fac_rcpt_cys_sf"/>
</dbReference>
<accession>A0A1V9Z8Z6</accession>
<feature type="region of interest" description="Disordered" evidence="2">
    <location>
        <begin position="4693"/>
        <end position="4722"/>
    </location>
</feature>
<evidence type="ECO:0000256" key="2">
    <source>
        <dbReference type="SAM" id="MobiDB-lite"/>
    </source>
</evidence>
<dbReference type="PANTHER" id="PTHR46769">
    <property type="entry name" value="POLYCYSTIC KIDNEY AND HEPATIC DISEASE 1 (AUTOSOMAL RECESSIVE)-LIKE 1"/>
    <property type="match status" value="1"/>
</dbReference>
<feature type="domain" description="IPT/TIG" evidence="4">
    <location>
        <begin position="2033"/>
        <end position="2127"/>
    </location>
</feature>
<comment type="caution">
    <text evidence="5">The sequence shown here is derived from an EMBL/GenBank/DDBJ whole genome shotgun (WGS) entry which is preliminary data.</text>
</comment>
<evidence type="ECO:0000313" key="6">
    <source>
        <dbReference type="Proteomes" id="UP000243579"/>
    </source>
</evidence>
<feature type="domain" description="IPT/TIG" evidence="4">
    <location>
        <begin position="2935"/>
        <end position="3024"/>
    </location>
</feature>
<gene>
    <name evidence="5" type="ORF">ACHHYP_01279</name>
</gene>
<dbReference type="InterPro" id="IPR002909">
    <property type="entry name" value="IPT_dom"/>
</dbReference>
<feature type="transmembrane region" description="Helical" evidence="3">
    <location>
        <begin position="4496"/>
        <end position="4517"/>
    </location>
</feature>
<evidence type="ECO:0000256" key="3">
    <source>
        <dbReference type="SAM" id="Phobius"/>
    </source>
</evidence>
<feature type="domain" description="IPT/TIG" evidence="4">
    <location>
        <begin position="2486"/>
        <end position="2570"/>
    </location>
</feature>
<evidence type="ECO:0000259" key="4">
    <source>
        <dbReference type="SMART" id="SM00429"/>
    </source>
</evidence>
<keyword evidence="1" id="KW-0732">Signal</keyword>
<dbReference type="Gene3D" id="2.60.40.10">
    <property type="entry name" value="Immunoglobulins"/>
    <property type="match status" value="26"/>
</dbReference>
<name>A0A1V9Z8Z6_ACHHY</name>
<feature type="domain" description="IPT/TIG" evidence="4">
    <location>
        <begin position="1401"/>
        <end position="1488"/>
    </location>
</feature>
<feature type="transmembrane region" description="Helical" evidence="3">
    <location>
        <begin position="4553"/>
        <end position="4573"/>
    </location>
</feature>
<proteinExistence type="predicted"/>
<dbReference type="InterPro" id="IPR052387">
    <property type="entry name" value="Fibrocystin"/>
</dbReference>
<dbReference type="Proteomes" id="UP000243579">
    <property type="component" value="Unassembled WGS sequence"/>
</dbReference>
<feature type="domain" description="IPT/TIG" evidence="4">
    <location>
        <begin position="2661"/>
        <end position="2746"/>
    </location>
</feature>
<dbReference type="Pfam" id="PF01833">
    <property type="entry name" value="TIG"/>
    <property type="match status" value="18"/>
</dbReference>
<sequence length="5263" mass="562069">MPTTLFEVGGATIYVTATPTPPTLTCRFGGTSLVPGVLQADGSYACISPMHRPGRVPLDVSFDGFASSSPAVELRYLARVSLHSITPSFGLVLQPQEVLIRGTNFAASMEVQCVFGVVAVPARVANTSAIQCTAPIHHRETEVGVSLRWGADDVSADAVPFEVIAFPANVVATPTSDSSVLIDIGSLGMRRSFQCVMAPSQQSAAVAIVNASATVNGSLVCSSNITMKTLKSVEIWYRGSRVPTKVALKLDACADVVVSAAMYTVREPFIRIAGRFVNAHLSCSIDGGTPEPAVVVDAQTIECILPASLIPPVVNVTVLCAAIVLESFAVHRTLPPAVVAIEPAFSQVYVGADGSTISISGQRLDAEPLFCVFNGSLYTPVVVSGRRSTARCQLPVVDAPGVLGLVIQTASSRMLHATAWMAVLPPTLGSAAPEMARSGTVVTFSGSNLGPTLEIKYGSSPSVGCTVVSPNVARCPAPVETGEHSIALSTNRGYQFEPIVGTAITTTSTTKATIDVMTPTMALNVGGGRLKFTGAKLHDAADTIGPKGSPIECLFTGASSATVEAQLSADGAIDCEVPPLRPGDYNVSVTPLFANTTFTLRVVLSPRRVSMTPTDGRIDGTTTVAVCGDPSLPYSPRAFCLFGSAVSAATYANASCLMCVAPMQPAGSVVAALFLDDSVPFPSAFDVNFTYVQAPVLRSLVPSVLTASVATPLTLAGYSLRSSTLSTKCIVRSPNGVMRQFAAVNVSASSATCLLPVQEPASINVSVAVGTVESNSLALTILSNNAAASWRIVPVSGSLLGNYTIDVYGHNFPTTMPVRCRFGSVEGAGIMVAHDHVQCVVPSQTRERSVSVALVFGGAVVKSTLQFAYQSPPMVWSVAPSSAWVAFSSINLHVRGAALTFEMGWQCAFNMATQPAIHVSRQELMCATPRLPPGSVDIQVLARGQVFYTTRMTIVPQPMVPGVSKWYGWFGTSVVVTGTDLTSVTHCVFDTTWVEARSFDTNVTCIVPSTVSTVVVDVHLAIGATLLDKMVGTFTPISPLVATAVAPSALAIVDESSHLTVHGRFEEFDLSFSCVFGTYATTIGSRTSDTSLRCPIPLIPLGSVRIQIMWDAYNVVPSAPLVFTSLPPVAVVSAAPGVGGLQGGSAVHLQTQGLAEVESLVCVFGTKRSAGSYDEELRTVVCITPAQAAPARVPISLVVNHQTIASSLSFDYVILPAVRSVEHSVEATGRLHLAVSTTVTSSRSLWLQLPDFSCRAELVTSNYFACTSVYDGVLADAKATYLLLSVNGADFEATGFLVDLTAAAERPFVDGIVPTFARAGGAPVTVRVEGTGFDVCNSAHQGVDCQCGFGTMFTNATFVSSVVLECPAPPLLQSVSFTLVVNGSTYVPQAAATCVFEIVDTVTLTSAAPTASMASGGLIVTVSGTGFYNSLGCWFEAQIFVPAMVHNSSLLTCTAPGQGTLPKNLSVIVSTETEPDFQASPSFTFAYMNVPVVKRLWPPTAIAHAGTNITLEINSAALLLQQTIACQFDKRITTPASAADGANASVFNVSCALPNRTVAGPVTVDLVLNDQQVVVTKRSIQIDLSNAIAAVAPLLVPILNPVPLELSLAFAIPSTVVELDCVVVQAATNSTWVLPAQTLDFQSVLCYTPILSVIAPVTVALHLHGQPYTDGVVVLSVYRPPEGGELAPDTVPLDGGVTLHITGRHFSPSPELTCYFGAREHSPAQFISSTKIACITPPASLPGNATVGVAITRGHIHWLGLSVQYAGYHRITSVTPGNGPIAGKTPLRISGSGFVAATVVRCGFELSGGTLFTPATVNEADQVVLCTTPAVDTPEIATVALYSAPGTVRLAFLPLSFAYVYAIQILANFPPSGVANQTAMVDIHGMNFLPSVVCRVEGSFVAPAFYLSPSHVRCATAIAVASAVSPLTIEVSNNAADFVLAALLPLYPPVVASTIEPTNAPTTGGTPIRLEGANVGLATHCRFDRVQVVARVVGPTVVICIAPRHPQGIVTVELSSNRNDFTMAAVVLEYLAVPMVASVQPSRGHAGAVVSVHGSGFHRRGGGNVYCRFGQTSTVLATVISIGEVVCVVPEVALDVTQGQLQTQLGVEISLNYGVDFSANGVVFEYMPEYHVRALRPRSGTATGGTSVHIFGRGFRQSKQLGCAFGAIVTPAIFVSGSEIRCATPEHPSGVVPMSLVDAMHNAFPLPTTHLFEFTAPVDLNFLVPAVGATSGGTQVFVLGSHFEFSTALACRFDDTIVPGVFWNASCVSCMTPSHAAGSVAVAVSLNGRDFTAKTLVFSFGMTPVITRVLSRSGISPFGGDLIEIEGAGLETSNVTCVFDDGRFVQAASAVTPDTATCRTPPRGSSAYAMLYITVGAGRSNFLAIAYYSASEIWRVVPAFAASTGGAPLRLLGVGFNQSRAIACVFSIGATGRNSTAPATYISSSEVSCASPAVPNVSAPVEAVVSLTQFGSRVTLILGSFMILPPLQLHRVTPLSAYHTGGTEITVSGAFLHESSTLGCVFGTTFVPAAFVNVSTATCLTPAHVPGSVAFGVTNNGIEPVWIDETFTFLGPFHVAAITPATGAPTGTTTVTITGSNLLPTALLQCTFGAINVPMKVVSDSLATCVAPAAVDRYTATTVALSIGFKGVAPVATIVFTYTPLERIVAVEPSEAWGVGGTAVTATVLNLRPSANSTCWFGDRAVRAVRVTSTSMTCYSPGSIVGRVPFAVSSDAEAPASREPFTFAFLPTPIVMSVPVTPTYLEGGADLLLYGYHLSSVVGCIVGATAVPAFATETDVHCIAPAQDQPGDYTVALQSAHDVLPTAVNVTYTRAQPPLLVPSYVEDTIRKDRPTVVSVFPPTVGASGGTTLTVVGESFANTPTLVCLFGTVVVPATFRTPTILRCVTPRHVPSRVLLEVSNDGTLFSISGLSVVVANDAVQTTLSPTYGTAGTVVTICGNHFTPSSLLVCQFGVATVQATYISPQQVQCTAPDPTSVSLTHGRDVVLVRVSTNNATFASHGSFFTYAAMPIVTSVWPLELSQAGGGVITVRGFHFTPFPVVCVWGGLAVPAVVQSGTLLTCAAPSGMPLGAAGLQLSILNGTDPSPSTAVTIVPAIQLTWVSPPWAAALAGTTLVHVFGANFRLGVELGCLVDTTVVPAIFVNSSAVQCLLPPHPLGQVSITVTNNGVDYAAPALGFRFIPDIRVARLRPTFGLVAGQTPVFVQGINFLNVSELSCRFGDLVTKATYISPELLLCIAPSRVGNLVAPVGSVVVCVSANGIDFAPSTVLFEYKALCPRGAYCPLHDVWAAPNGTYTGSDNQNFTLCHYCNPGTKTTNVRELEADPLYVCDAVTGYFCPTTTDALLCPRGMYCPGVGNTKATACYPGTYQPSSGQPLCELCPVGYICPGYNNTAPTLCPVGFVCASLGLSHPVQLCPSGFYCNEGTWTLDPSELSPLRPYPCEPGTFCLGGVEAPLVIDWLPSVPDGATAAQTCTEGSFCLEGTMQATLCYPGHYCPPGTTFPLITPPGTFAGDNGAIAPMLCFPGTFAVFASSTNCQVCPAGYTCPGYGNYIPTICPPGTYRSLADSITCRLCPAGTWSPYSGLADISYCEPCPEGRVCGIQGMNNLTQSIICPSGYVCGEATTLEMQYMHECPAGYYCASETTVATAFAHLCPPGSICYRGTKNTESTRYSCPVGAFCPLGTADPTVKESQCPAVTTSLPGSNELVDCSIEPISVCDKDPTLSYYPQFSYTFHGSTLQYDSYATSEPTGEIQIVAKVLPVNASASAAQWFNGTTDVYRACPSTLNAAGGELLTVIGRNFLDTHEITCEFRVAGMLAFESVPATYVNTTRIKCRAPPVTLAGAASLDVEVHVANYGVHVSTTSATVTYSATATVVGTCGYVRDEEGPWPPELGWFAVRGLSEILFSFDLRHVPADMVYDEHFKIAISVSPSMCSDAKCNAKRVVQPLGPTSETTPCKQPVVLPTSVTSTAFQQHDIVNITMLALEDVLVKPEIHIVYGLFVSAADVFLNTTTVMIRSPSRAFDTEGILADSRPLSSVISFEEELVPREYTFVAVYRQALGQITPYPLNLPPRFSQLERGRVLLANSVAEGSDQPDLIDAPVPGASTDAYWSIPFSTLDTTIDMVYKYRETFTGLAPDNSSYDMANVILPYMPYFSHCRGYGRYMAIFDLLESDECELPGLTKQPATWERRAVPALPNIDNIVVVGPLQVFQEPVADYCVRELSCSYEEDLSTIDVNPRWFEAESATRLFEMVNEAVTFEQYLTGGALYKTLLDAGNSDIFVPVLVDRAAADAFEGGCTIQCFPRTVKLDIAYYQVSQQLKRIVVIKMALEDFDKDQSRTDYKLEVEFHPLSWLELIINFAFDPSVFIVLFNVIGLIAWVGCGVAWIITRLTTRISDPPKLHYLSYLSLIGPPPMIGAVLLSIPFYTIIGSFYVLLNGDIAFSITSNYPGGNPYWLLDNVKSQYMAATLDPALVTTMRHGRTGLCFLLLGYYCMYEAAFIFIPKTISISERAAEEMEEKGEDSEESLWKPTLWMRSSFTLASVLQALFLTVLVEFSFWVRFPDYLWYFIFIINLLVPIIDMAGDAILHDRLLLAPLKCATNVVFAMITMAAPDFEAFVIAFYILFGVVFLHRLYFEVMLESVFYHIRLAIKWATKAAKEVVRIVKFFVVRKKKLKKRPGAEGDAKTTAESTSAKENEKPETEEAEGDTVEPIVDFAMEYGMETLAFFFQPTMIIIMIVFRAETSIADNYNIRVQDLEFYCYFFVIIIAYQLLSDVFILHCLELFKGWKLYDYFVYCRYRYIQREKRWKGLEHNLDECIEESLRHLDQLCFSSQFHFMCGVQTAGILSLVLAIEIMVRNNYNMFGDPAALAIVPFMGATCYCVRRICLFLIQKLALYKLRHESTTWHINPEDEELDVPNWEELERIKGASHEAFLMNQRLTSETFRYKFLNYNRAWIIQQLPNILTPRTLRRARPYLITQFSKIISSLNPQVSDDEDDDSGRPRFGPVSLAAPSRDIIRLWLAKARRRLRLRVAVQPLINAARKVECENCLSRRQLQVELVIPLEVMGDKFDKAYPSDEFNVAEWKAYFAQHEKFKTLCLNCLAKQKHEARAPLGMGADDRAMDDADAAAALGFGLVELNAASRAIMLKWYRLGQDRVFGKTGKRRAVANVSDDEEEAALRGAKWANQPVHLNAASTAIALKWMVAARLSIKAKHSGKRIQPLEAAPKPKRKKPPTKSKDLEKARTRRK</sequence>
<feature type="transmembrane region" description="Helical" evidence="3">
    <location>
        <begin position="4424"/>
        <end position="4451"/>
    </location>
</feature>
<evidence type="ECO:0000256" key="1">
    <source>
        <dbReference type="ARBA" id="ARBA00022729"/>
    </source>
</evidence>
<feature type="compositionally biased region" description="Basic and acidic residues" evidence="2">
    <location>
        <begin position="4693"/>
        <end position="4716"/>
    </location>
</feature>
<keyword evidence="3" id="KW-0812">Transmembrane</keyword>
<feature type="transmembrane region" description="Helical" evidence="3">
    <location>
        <begin position="4381"/>
        <end position="4403"/>
    </location>
</feature>
<evidence type="ECO:0000313" key="5">
    <source>
        <dbReference type="EMBL" id="OQR94449.1"/>
    </source>
</evidence>
<dbReference type="SMART" id="SM00429">
    <property type="entry name" value="IPT"/>
    <property type="match status" value="20"/>
</dbReference>
<dbReference type="SUPFAM" id="SSF57184">
    <property type="entry name" value="Growth factor receptor domain"/>
    <property type="match status" value="1"/>
</dbReference>
<feature type="transmembrane region" description="Helical" evidence="3">
    <location>
        <begin position="4849"/>
        <end position="4871"/>
    </location>
</feature>
<dbReference type="InterPro" id="IPR013783">
    <property type="entry name" value="Ig-like_fold"/>
</dbReference>
<feature type="domain" description="IPT/TIG" evidence="4">
    <location>
        <begin position="778"/>
        <end position="870"/>
    </location>
</feature>
<feature type="transmembrane region" description="Helical" evidence="3">
    <location>
        <begin position="4631"/>
        <end position="4650"/>
    </location>
</feature>
<organism evidence="5 6">
    <name type="scientific">Achlya hypogyna</name>
    <name type="common">Oomycete</name>
    <name type="synonym">Protoachlya hypogyna</name>
    <dbReference type="NCBI Taxonomy" id="1202772"/>
    <lineage>
        <taxon>Eukaryota</taxon>
        <taxon>Sar</taxon>
        <taxon>Stramenopiles</taxon>
        <taxon>Oomycota</taxon>
        <taxon>Saprolegniomycetes</taxon>
        <taxon>Saprolegniales</taxon>
        <taxon>Achlyaceae</taxon>
        <taxon>Achlya</taxon>
    </lineage>
</organism>
<feature type="domain" description="IPT/TIG" evidence="4">
    <location>
        <begin position="1680"/>
        <end position="1764"/>
    </location>
</feature>
<feature type="region of interest" description="Disordered" evidence="2">
    <location>
        <begin position="5228"/>
        <end position="5263"/>
    </location>
</feature>
<feature type="transmembrane region" description="Helical" evidence="3">
    <location>
        <begin position="4739"/>
        <end position="4756"/>
    </location>
</feature>
<feature type="domain" description="IPT/TIG" evidence="4">
    <location>
        <begin position="3110"/>
        <end position="3197"/>
    </location>
</feature>
<reference evidence="5 6" key="1">
    <citation type="journal article" date="2014" name="Genome Biol. Evol.">
        <title>The secreted proteins of Achlya hypogyna and Thraustotheca clavata identify the ancestral oomycete secretome and reveal gene acquisitions by horizontal gene transfer.</title>
        <authorList>
            <person name="Misner I."/>
            <person name="Blouin N."/>
            <person name="Leonard G."/>
            <person name="Richards T.A."/>
            <person name="Lane C.E."/>
        </authorList>
    </citation>
    <scope>NUCLEOTIDE SEQUENCE [LARGE SCALE GENOMIC DNA]</scope>
    <source>
        <strain evidence="5 6">ATCC 48635</strain>
    </source>
</reference>
<feature type="domain" description="IPT/TIG" evidence="4">
    <location>
        <begin position="2219"/>
        <end position="2301"/>
    </location>
</feature>
<dbReference type="SMART" id="SM01411">
    <property type="entry name" value="Ephrin_rec_like"/>
    <property type="match status" value="6"/>
</dbReference>
<dbReference type="InterPro" id="IPR014756">
    <property type="entry name" value="Ig_E-set"/>
</dbReference>
<dbReference type="EMBL" id="JNBR01000362">
    <property type="protein sequence ID" value="OQR94449.1"/>
    <property type="molecule type" value="Genomic_DNA"/>
</dbReference>
<feature type="transmembrane region" description="Helical" evidence="3">
    <location>
        <begin position="4883"/>
        <end position="4905"/>
    </location>
</feature>
<feature type="domain" description="IPT/TIG" evidence="4">
    <location>
        <begin position="2849"/>
        <end position="2931"/>
    </location>
</feature>
<feature type="domain" description="IPT/TIG" evidence="4">
    <location>
        <begin position="1948"/>
        <end position="2031"/>
    </location>
</feature>
<feature type="domain" description="IPT/TIG" evidence="4">
    <location>
        <begin position="1120"/>
        <end position="1213"/>
    </location>
</feature>
<protein>
    <recommendedName>
        <fullName evidence="4">IPT/TIG domain-containing protein</fullName>
    </recommendedName>
</protein>